<evidence type="ECO:0000256" key="3">
    <source>
        <dbReference type="ARBA" id="ARBA00023125"/>
    </source>
</evidence>
<dbReference type="InterPro" id="IPR036390">
    <property type="entry name" value="WH_DNA-bd_sf"/>
</dbReference>
<dbReference type="Gene3D" id="1.10.10.10">
    <property type="entry name" value="Winged helix-like DNA-binding domain superfamily/Winged helix DNA-binding domain"/>
    <property type="match status" value="1"/>
</dbReference>
<evidence type="ECO:0000256" key="2">
    <source>
        <dbReference type="ARBA" id="ARBA00023015"/>
    </source>
</evidence>
<dbReference type="PRINTS" id="PR00039">
    <property type="entry name" value="HTHLYSR"/>
</dbReference>
<dbReference type="EMBL" id="LT629701">
    <property type="protein sequence ID" value="SDM48603.1"/>
    <property type="molecule type" value="Genomic_DNA"/>
</dbReference>
<protein>
    <submittedName>
        <fullName evidence="6">DNA-binding transcriptional regulator, LysR family</fullName>
    </submittedName>
</protein>
<dbReference type="PANTHER" id="PTHR30346">
    <property type="entry name" value="TRANSCRIPTIONAL DUAL REGULATOR HCAR-RELATED"/>
    <property type="match status" value="1"/>
</dbReference>
<keyword evidence="7" id="KW-1185">Reference proteome</keyword>
<evidence type="ECO:0000256" key="4">
    <source>
        <dbReference type="ARBA" id="ARBA00023163"/>
    </source>
</evidence>
<reference evidence="6 7" key="1">
    <citation type="submission" date="2016-10" db="EMBL/GenBank/DDBJ databases">
        <authorList>
            <person name="de Groot N.N."/>
        </authorList>
    </citation>
    <scope>NUCLEOTIDE SEQUENCE [LARGE SCALE GENOMIC DNA]</scope>
    <source>
        <strain evidence="6 7">DSM 44149</strain>
    </source>
</reference>
<dbReference type="STRING" id="211114.SAMN04489726_1868"/>
<dbReference type="InterPro" id="IPR036388">
    <property type="entry name" value="WH-like_DNA-bd_sf"/>
</dbReference>
<dbReference type="InterPro" id="IPR000847">
    <property type="entry name" value="LysR_HTH_N"/>
</dbReference>
<dbReference type="Gene3D" id="3.40.190.10">
    <property type="entry name" value="Periplasmic binding protein-like II"/>
    <property type="match status" value="2"/>
</dbReference>
<dbReference type="InterPro" id="IPR005119">
    <property type="entry name" value="LysR_subst-bd"/>
</dbReference>
<keyword evidence="2" id="KW-0805">Transcription regulation</keyword>
<keyword evidence="3 6" id="KW-0238">DNA-binding</keyword>
<dbReference type="SUPFAM" id="SSF53850">
    <property type="entry name" value="Periplasmic binding protein-like II"/>
    <property type="match status" value="1"/>
</dbReference>
<gene>
    <name evidence="6" type="ORF">SAMN04489726_1868</name>
</gene>
<dbReference type="Pfam" id="PF00126">
    <property type="entry name" value="HTH_1"/>
    <property type="match status" value="1"/>
</dbReference>
<evidence type="ECO:0000313" key="6">
    <source>
        <dbReference type="EMBL" id="SDM48603.1"/>
    </source>
</evidence>
<dbReference type="AlphaFoldDB" id="A0A1G9TLM9"/>
<dbReference type="SUPFAM" id="SSF46785">
    <property type="entry name" value="Winged helix' DNA-binding domain"/>
    <property type="match status" value="1"/>
</dbReference>
<name>A0A1G9TLM9_ALLAB</name>
<dbReference type="RefSeq" id="WP_231950701.1">
    <property type="nucleotide sequence ID" value="NZ_JOEF01000020.1"/>
</dbReference>
<dbReference type="Pfam" id="PF03466">
    <property type="entry name" value="LysR_substrate"/>
    <property type="match status" value="1"/>
</dbReference>
<proteinExistence type="inferred from homology"/>
<dbReference type="GO" id="GO:0003700">
    <property type="term" value="F:DNA-binding transcription factor activity"/>
    <property type="evidence" value="ECO:0007669"/>
    <property type="project" value="InterPro"/>
</dbReference>
<comment type="similarity">
    <text evidence="1">Belongs to the LysR transcriptional regulatory family.</text>
</comment>
<sequence>MSGVGVELRQLRYFVEVADSGGFGRAAERLHIVQPAVSQQIRRLERELGVRLFDRSTRHVRLTGEGERLLPEARTALAAADRVRSTAEDIKSGKELVLRLGSGRAPGPEVRRVLDELPDSVRVRLTTAPQTELVEAVRGGELDAAFVRALTATPGLHVCPMWTEQLIVALPADHHLADRAELHLRDLADLPVRLAPRHRNPPFHDLITTALAERGIDPPRGPEFTNLTDTLADIAGADPSWTPFYAVGELPVVRRIAFVPLAAPLMTTALVVGSAESRIHGLLEPLRRLPCGHAQGGAA</sequence>
<dbReference type="PROSITE" id="PS50931">
    <property type="entry name" value="HTH_LYSR"/>
    <property type="match status" value="1"/>
</dbReference>
<dbReference type="Proteomes" id="UP000183376">
    <property type="component" value="Chromosome I"/>
</dbReference>
<feature type="domain" description="HTH lysR-type" evidence="5">
    <location>
        <begin position="6"/>
        <end position="63"/>
    </location>
</feature>
<dbReference type="GO" id="GO:0032993">
    <property type="term" value="C:protein-DNA complex"/>
    <property type="evidence" value="ECO:0007669"/>
    <property type="project" value="TreeGrafter"/>
</dbReference>
<evidence type="ECO:0000256" key="1">
    <source>
        <dbReference type="ARBA" id="ARBA00009437"/>
    </source>
</evidence>
<dbReference type="CDD" id="cd08414">
    <property type="entry name" value="PBP2_LTTR_aromatics_like"/>
    <property type="match status" value="1"/>
</dbReference>
<dbReference type="PANTHER" id="PTHR30346:SF28">
    <property type="entry name" value="HTH-TYPE TRANSCRIPTIONAL REGULATOR CYNR"/>
    <property type="match status" value="1"/>
</dbReference>
<accession>A0A1G9TLM9</accession>
<dbReference type="FunFam" id="1.10.10.10:FF:000001">
    <property type="entry name" value="LysR family transcriptional regulator"/>
    <property type="match status" value="1"/>
</dbReference>
<evidence type="ECO:0000259" key="5">
    <source>
        <dbReference type="PROSITE" id="PS50931"/>
    </source>
</evidence>
<dbReference type="GO" id="GO:0003677">
    <property type="term" value="F:DNA binding"/>
    <property type="evidence" value="ECO:0007669"/>
    <property type="project" value="UniProtKB-KW"/>
</dbReference>
<evidence type="ECO:0000313" key="7">
    <source>
        <dbReference type="Proteomes" id="UP000183376"/>
    </source>
</evidence>
<dbReference type="eggNOG" id="COG0583">
    <property type="taxonomic scope" value="Bacteria"/>
</dbReference>
<keyword evidence="4" id="KW-0804">Transcription</keyword>
<organism evidence="6 7">
    <name type="scientific">Allokutzneria albata</name>
    <name type="common">Kibdelosporangium albatum</name>
    <dbReference type="NCBI Taxonomy" id="211114"/>
    <lineage>
        <taxon>Bacteria</taxon>
        <taxon>Bacillati</taxon>
        <taxon>Actinomycetota</taxon>
        <taxon>Actinomycetes</taxon>
        <taxon>Pseudonocardiales</taxon>
        <taxon>Pseudonocardiaceae</taxon>
        <taxon>Allokutzneria</taxon>
    </lineage>
</organism>